<reference evidence="1 2" key="1">
    <citation type="journal article" date="2013" name="PLoS Genet.">
        <title>Plant-symbiotic fungi as chemical engineers: Multi-genome analysis of the Clavicipitaceae reveals dynamics of alkaloid loci.</title>
        <authorList>
            <person name="Schardl C.L."/>
            <person name="Young C.A."/>
            <person name="Hesse U."/>
            <person name="Amyotte S.G."/>
            <person name="Andreeva K."/>
            <person name="Calie P.J."/>
            <person name="Fleetwood D.J."/>
            <person name="Haws D.C."/>
            <person name="Moore N."/>
            <person name="Oeser B."/>
            <person name="Panaccione D.G."/>
            <person name="Schweri K.K."/>
            <person name="Voisey C.R."/>
            <person name="Farman M.L."/>
            <person name="Jaromczyk J.W."/>
            <person name="Roe B.A."/>
            <person name="O'Sullivan D.M."/>
            <person name="Scott B."/>
            <person name="Tudzynski P."/>
            <person name="An Z."/>
            <person name="Arnaoudova E.G."/>
            <person name="Bullock C.T."/>
            <person name="Charlton N.D."/>
            <person name="Chen L."/>
            <person name="Cox M."/>
            <person name="Dinkins R.D."/>
            <person name="Florea S."/>
            <person name="Glenn A.E."/>
            <person name="Gordon A."/>
            <person name="Gueldener U."/>
            <person name="Harris D.R."/>
            <person name="Hollin W."/>
            <person name="Jaromczyk J."/>
            <person name="Johnson R.D."/>
            <person name="Khan A.K."/>
            <person name="Leistner E."/>
            <person name="Leuchtmann A."/>
            <person name="Li C."/>
            <person name="Liu J."/>
            <person name="Liu J."/>
            <person name="Liu M."/>
            <person name="Mace W."/>
            <person name="Machado C."/>
            <person name="Nagabhyru P."/>
            <person name="Pan J."/>
            <person name="Schmid J."/>
            <person name="Sugawara K."/>
            <person name="Steiner U."/>
            <person name="Takach J.E."/>
            <person name="Tanaka E."/>
            <person name="Webb J.S."/>
            <person name="Wilson E.V."/>
            <person name="Wiseman J.L."/>
            <person name="Yoshida R."/>
            <person name="Zeng Z."/>
        </authorList>
    </citation>
    <scope>NUCLEOTIDE SEQUENCE [LARGE SCALE GENOMIC DNA]</scope>
    <source>
        <strain evidence="1 2">20.1</strain>
    </source>
</reference>
<dbReference type="Proteomes" id="UP000016801">
    <property type="component" value="Unassembled WGS sequence"/>
</dbReference>
<dbReference type="HOGENOM" id="CLU_2222997_0_0_1"/>
<accession>M1W105</accession>
<dbReference type="AlphaFoldDB" id="M1W105"/>
<protein>
    <submittedName>
        <fullName evidence="1">Uncharacterized protein</fullName>
    </submittedName>
</protein>
<evidence type="ECO:0000313" key="2">
    <source>
        <dbReference type="Proteomes" id="UP000016801"/>
    </source>
</evidence>
<comment type="caution">
    <text evidence="1">The sequence shown here is derived from an EMBL/GenBank/DDBJ whole genome shotgun (WGS) entry which is preliminary data.</text>
</comment>
<organism evidence="1 2">
    <name type="scientific">Claviceps purpurea (strain 20.1)</name>
    <name type="common">Ergot fungus</name>
    <name type="synonym">Sphacelia segetum</name>
    <dbReference type="NCBI Taxonomy" id="1111077"/>
    <lineage>
        <taxon>Eukaryota</taxon>
        <taxon>Fungi</taxon>
        <taxon>Dikarya</taxon>
        <taxon>Ascomycota</taxon>
        <taxon>Pezizomycotina</taxon>
        <taxon>Sordariomycetes</taxon>
        <taxon>Hypocreomycetidae</taxon>
        <taxon>Hypocreales</taxon>
        <taxon>Clavicipitaceae</taxon>
        <taxon>Claviceps</taxon>
    </lineage>
</organism>
<gene>
    <name evidence="1" type="ORF">CPUR_04209</name>
</gene>
<sequence>MIIDYLHINRYTFRDECARMTFVFNRVQSGPHDMMMSRYTSEDDPYTSAREMLAHLEATFGNPHGSTTAYRTLSRLMFDIKKDDINEFNLQGGAQGHAVQLYASGF</sequence>
<dbReference type="EMBL" id="CAGA01000021">
    <property type="protein sequence ID" value="CCE30361.1"/>
    <property type="molecule type" value="Genomic_DNA"/>
</dbReference>
<name>M1W105_CLAP2</name>
<evidence type="ECO:0000313" key="1">
    <source>
        <dbReference type="EMBL" id="CCE30361.1"/>
    </source>
</evidence>
<keyword evidence="2" id="KW-1185">Reference proteome</keyword>
<proteinExistence type="predicted"/>
<dbReference type="VEuPathDB" id="FungiDB:CPUR_04209"/>